<dbReference type="CDD" id="cd01085">
    <property type="entry name" value="APP"/>
    <property type="match status" value="1"/>
</dbReference>
<dbReference type="InterPro" id="IPR036005">
    <property type="entry name" value="Creatinase/aminopeptidase-like"/>
</dbReference>
<dbReference type="Pfam" id="PF01321">
    <property type="entry name" value="Creatinase_N"/>
    <property type="match status" value="1"/>
</dbReference>
<keyword evidence="3 7" id="KW-0378">Hydrolase</keyword>
<dbReference type="Gene3D" id="3.90.230.10">
    <property type="entry name" value="Creatinase/methionine aminopeptidase superfamily"/>
    <property type="match status" value="1"/>
</dbReference>
<evidence type="ECO:0000256" key="1">
    <source>
        <dbReference type="ARBA" id="ARBA00008766"/>
    </source>
</evidence>
<dbReference type="AlphaFoldDB" id="A0A3B0U5F3"/>
<dbReference type="GO" id="GO:0005737">
    <property type="term" value="C:cytoplasm"/>
    <property type="evidence" value="ECO:0007669"/>
    <property type="project" value="UniProtKB-ARBA"/>
</dbReference>
<dbReference type="FunFam" id="3.90.230.10:FF:000009">
    <property type="entry name" value="xaa-Pro aminopeptidase 2"/>
    <property type="match status" value="1"/>
</dbReference>
<accession>A0A3B0U5F3</accession>
<dbReference type="GO" id="GO:0070006">
    <property type="term" value="F:metalloaminopeptidase activity"/>
    <property type="evidence" value="ECO:0007669"/>
    <property type="project" value="InterPro"/>
</dbReference>
<evidence type="ECO:0000256" key="2">
    <source>
        <dbReference type="ARBA" id="ARBA00022723"/>
    </source>
</evidence>
<protein>
    <submittedName>
        <fullName evidence="7">Xaa-Pro aminopeptidase</fullName>
        <ecNumber evidence="7">3.4.11.9</ecNumber>
    </submittedName>
</protein>
<dbReference type="InterPro" id="IPR033740">
    <property type="entry name" value="Pept_M24B"/>
</dbReference>
<dbReference type="InterPro" id="IPR000994">
    <property type="entry name" value="Pept_M24"/>
</dbReference>
<dbReference type="EMBL" id="UOEO01000149">
    <property type="protein sequence ID" value="VAW20837.1"/>
    <property type="molecule type" value="Genomic_DNA"/>
</dbReference>
<dbReference type="InterPro" id="IPR029149">
    <property type="entry name" value="Creatin/AminoP/Spt16_N"/>
</dbReference>
<evidence type="ECO:0000259" key="6">
    <source>
        <dbReference type="Pfam" id="PF16188"/>
    </source>
</evidence>
<dbReference type="Pfam" id="PF16188">
    <property type="entry name" value="Peptidase_M24_C"/>
    <property type="match status" value="1"/>
</dbReference>
<dbReference type="Gene3D" id="3.40.350.10">
    <property type="entry name" value="Creatinase/prolidase N-terminal domain"/>
    <property type="match status" value="2"/>
</dbReference>
<organism evidence="7">
    <name type="scientific">hydrothermal vent metagenome</name>
    <dbReference type="NCBI Taxonomy" id="652676"/>
    <lineage>
        <taxon>unclassified sequences</taxon>
        <taxon>metagenomes</taxon>
        <taxon>ecological metagenomes</taxon>
    </lineage>
</organism>
<keyword evidence="2" id="KW-0479">Metal-binding</keyword>
<evidence type="ECO:0000256" key="3">
    <source>
        <dbReference type="ARBA" id="ARBA00022801"/>
    </source>
</evidence>
<dbReference type="GO" id="GO:0046872">
    <property type="term" value="F:metal ion binding"/>
    <property type="evidence" value="ECO:0007669"/>
    <property type="project" value="UniProtKB-KW"/>
</dbReference>
<evidence type="ECO:0000313" key="7">
    <source>
        <dbReference type="EMBL" id="VAW20837.1"/>
    </source>
</evidence>
<dbReference type="InterPro" id="IPR032416">
    <property type="entry name" value="Peptidase_M24_C"/>
</dbReference>
<comment type="similarity">
    <text evidence="1">Belongs to the peptidase M24B family.</text>
</comment>
<dbReference type="InterPro" id="IPR000587">
    <property type="entry name" value="Creatinase_N"/>
</dbReference>
<reference evidence="7" key="1">
    <citation type="submission" date="2018-06" db="EMBL/GenBank/DDBJ databases">
        <authorList>
            <person name="Zhirakovskaya E."/>
        </authorList>
    </citation>
    <scope>NUCLEOTIDE SEQUENCE</scope>
</reference>
<feature type="domain" description="Peptidase M24 C-terminal" evidence="6">
    <location>
        <begin position="546"/>
        <end position="606"/>
    </location>
</feature>
<evidence type="ECO:0000259" key="5">
    <source>
        <dbReference type="Pfam" id="PF01321"/>
    </source>
</evidence>
<name>A0A3B0U5F3_9ZZZZ</name>
<dbReference type="PANTHER" id="PTHR43763:SF6">
    <property type="entry name" value="XAA-PRO AMINOPEPTIDASE 1"/>
    <property type="match status" value="1"/>
</dbReference>
<dbReference type="PANTHER" id="PTHR43763">
    <property type="entry name" value="XAA-PRO AMINOPEPTIDASE 1"/>
    <property type="match status" value="1"/>
</dbReference>
<dbReference type="Pfam" id="PF00557">
    <property type="entry name" value="Peptidase_M24"/>
    <property type="match status" value="1"/>
</dbReference>
<feature type="domain" description="Peptidase M24" evidence="4">
    <location>
        <begin position="327"/>
        <end position="538"/>
    </location>
</feature>
<dbReference type="InterPro" id="IPR050422">
    <property type="entry name" value="X-Pro_aminopeptidase_P"/>
</dbReference>
<evidence type="ECO:0000259" key="4">
    <source>
        <dbReference type="Pfam" id="PF00557"/>
    </source>
</evidence>
<dbReference type="EC" id="3.4.11.9" evidence="7"/>
<dbReference type="Pfam" id="PF16189">
    <property type="entry name" value="Creatinase_N_2"/>
    <property type="match status" value="1"/>
</dbReference>
<keyword evidence="7" id="KW-0645">Protease</keyword>
<proteinExistence type="inferred from homology"/>
<feature type="domain" description="Creatinase N-terminal" evidence="5">
    <location>
        <begin position="25"/>
        <end position="159"/>
    </location>
</feature>
<gene>
    <name evidence="7" type="ORF">MNBD_ALPHA12-379</name>
</gene>
<dbReference type="SUPFAM" id="SSF53092">
    <property type="entry name" value="Creatinase/prolidase N-terminal domain"/>
    <property type="match status" value="2"/>
</dbReference>
<keyword evidence="7" id="KW-0031">Aminopeptidase</keyword>
<sequence length="606" mass="66074">MERDPGTSKFQSFEQVSNPADVAARVGQLRKEIAKAELDGFLIPHNDAHGNESLPDSEKRLAFITGFTGSAGSAIVGKDKAGLFVDGRYTLQAPAQSDTEIFEIFEAPKASPADWIVENLARDSKIGFDPWLTTPGEIRTIKTRLSGHADLVAHENLVDLIWSSRPPAPTKPLEILNVERTGIAAPEKIANLQKSLKTANASALILTTSDSICWLFNIRGRDVPNTPLVLAFAIVPQSGKPSLFVDPKKLNAAQNRQLSQFIEICVPEDFAEQLTRLGKNKRHIWVDPASCPYAIISLLNENGASLIEKTNPVLRPKAIKNPVEIAGMKKAHRLDGTAMARFLSWFDHNGGAGDLSEIDIAIALENFRSKEPSLVDISFDTISGSGPNGAIVHYRVTKKSNRILKPGELMLVDSGGQYLSGTTDITRTLFCASATDEQKDRYTRVLKGMIAISMVQFPQGTTGAQIDILARQALWQVGLNYSHGTGHGVGAFLNVHEGPAGIAPRYHVPLEAGMILSNEPGFYLEGEYGIRIENLVTVINSPHAAGFLAFETLTLAPIDKRLIKPDLLNEGEINWLNAYHQRVYDQISPALGDADKDWLKQATAAL</sequence>
<dbReference type="SUPFAM" id="SSF55920">
    <property type="entry name" value="Creatinase/aminopeptidase"/>
    <property type="match status" value="1"/>
</dbReference>